<feature type="non-terminal residue" evidence="1">
    <location>
        <position position="1"/>
    </location>
</feature>
<evidence type="ECO:0000313" key="1">
    <source>
        <dbReference type="EMBL" id="CAG8496573.1"/>
    </source>
</evidence>
<organism evidence="1 2">
    <name type="scientific">Dentiscutata heterogama</name>
    <dbReference type="NCBI Taxonomy" id="1316150"/>
    <lineage>
        <taxon>Eukaryota</taxon>
        <taxon>Fungi</taxon>
        <taxon>Fungi incertae sedis</taxon>
        <taxon>Mucoromycota</taxon>
        <taxon>Glomeromycotina</taxon>
        <taxon>Glomeromycetes</taxon>
        <taxon>Diversisporales</taxon>
        <taxon>Gigasporaceae</taxon>
        <taxon>Dentiscutata</taxon>
    </lineage>
</organism>
<gene>
    <name evidence="1" type="ORF">DHETER_LOCUS2808</name>
</gene>
<proteinExistence type="predicted"/>
<dbReference type="Proteomes" id="UP000789702">
    <property type="component" value="Unassembled WGS sequence"/>
</dbReference>
<accession>A0ACA9KVW9</accession>
<dbReference type="EMBL" id="CAJVPU010002192">
    <property type="protein sequence ID" value="CAG8496573.1"/>
    <property type="molecule type" value="Genomic_DNA"/>
</dbReference>
<protein>
    <submittedName>
        <fullName evidence="1">12036_t:CDS:1</fullName>
    </submittedName>
</protein>
<reference evidence="1" key="1">
    <citation type="submission" date="2021-06" db="EMBL/GenBank/DDBJ databases">
        <authorList>
            <person name="Kallberg Y."/>
            <person name="Tangrot J."/>
            <person name="Rosling A."/>
        </authorList>
    </citation>
    <scope>NUCLEOTIDE SEQUENCE</scope>
    <source>
        <strain evidence="1">IL203A</strain>
    </source>
</reference>
<evidence type="ECO:0000313" key="2">
    <source>
        <dbReference type="Proteomes" id="UP000789702"/>
    </source>
</evidence>
<sequence length="223" mass="25652">WCNNCEIHSITLKRYEKLVQQKIQQLADIEEEDILVQEKIRLTQQDIRNIRTYETQNRSETEDFMKHVSQNDDIISVDDNNDIDELLRGTSKALQVPPPTKSYKPMVPAAFISNIPRSLSQESLRATLEREFGKVLGLTVWEYHARQPLQFQDEDDCLCHITPTIHNASSNVNKKMVVSLKQLFGPQSNQIIKINNIPTCGLGVRRGEKGVMAFKICFCVEEH</sequence>
<name>A0ACA9KVW9_9GLOM</name>
<comment type="caution">
    <text evidence="1">The sequence shown here is derived from an EMBL/GenBank/DDBJ whole genome shotgun (WGS) entry which is preliminary data.</text>
</comment>
<keyword evidence="2" id="KW-1185">Reference proteome</keyword>